<dbReference type="PANTHER" id="PTHR45749:SF28">
    <property type="entry name" value="ZINC FINGER MYM-TYPE PROTEIN 1-LIKE-RELATED"/>
    <property type="match status" value="1"/>
</dbReference>
<sequence length="115" mass="13280">MAEGGEKMDLVADLLSKPFSRRTFQEKLDVVKLYTFVCLAVTIPVSTASVERTFSALKRIKTYARNTTGQARLSALASMAIEKDFLMELKRKDNLHNKVIELFLRKERRMDFVYK</sequence>
<organism evidence="2 3">
    <name type="scientific">Scomber scombrus</name>
    <name type="common">Atlantic mackerel</name>
    <name type="synonym">Scomber vernalis</name>
    <dbReference type="NCBI Taxonomy" id="13677"/>
    <lineage>
        <taxon>Eukaryota</taxon>
        <taxon>Metazoa</taxon>
        <taxon>Chordata</taxon>
        <taxon>Craniata</taxon>
        <taxon>Vertebrata</taxon>
        <taxon>Euteleostomi</taxon>
        <taxon>Actinopterygii</taxon>
        <taxon>Neopterygii</taxon>
        <taxon>Teleostei</taxon>
        <taxon>Neoteleostei</taxon>
        <taxon>Acanthomorphata</taxon>
        <taxon>Pelagiaria</taxon>
        <taxon>Scombriformes</taxon>
        <taxon>Scombridae</taxon>
        <taxon>Scomber</taxon>
    </lineage>
</organism>
<dbReference type="AlphaFoldDB" id="A0AAV1QD96"/>
<comment type="caution">
    <text evidence="2">The sequence shown here is derived from an EMBL/GenBank/DDBJ whole genome shotgun (WGS) entry which is preliminary data.</text>
</comment>
<dbReference type="GO" id="GO:0046983">
    <property type="term" value="F:protein dimerization activity"/>
    <property type="evidence" value="ECO:0007669"/>
    <property type="project" value="InterPro"/>
</dbReference>
<name>A0AAV1QD96_SCOSC</name>
<dbReference type="Proteomes" id="UP001314229">
    <property type="component" value="Unassembled WGS sequence"/>
</dbReference>
<evidence type="ECO:0000259" key="1">
    <source>
        <dbReference type="Pfam" id="PF05699"/>
    </source>
</evidence>
<accession>A0AAV1QD96</accession>
<dbReference type="InterPro" id="IPR008906">
    <property type="entry name" value="HATC_C_dom"/>
</dbReference>
<keyword evidence="3" id="KW-1185">Reference proteome</keyword>
<evidence type="ECO:0000313" key="2">
    <source>
        <dbReference type="EMBL" id="CAK6980566.1"/>
    </source>
</evidence>
<evidence type="ECO:0000313" key="3">
    <source>
        <dbReference type="Proteomes" id="UP001314229"/>
    </source>
</evidence>
<protein>
    <submittedName>
        <fullName evidence="2">ZMYM1 protein, partial</fullName>
    </submittedName>
</protein>
<gene>
    <name evidence="2" type="ORF">FSCOSCO3_A033966</name>
</gene>
<feature type="domain" description="HAT C-terminal dimerisation" evidence="1">
    <location>
        <begin position="33"/>
        <end position="84"/>
    </location>
</feature>
<dbReference type="EMBL" id="CAWUFR010000705">
    <property type="protein sequence ID" value="CAK6980566.1"/>
    <property type="molecule type" value="Genomic_DNA"/>
</dbReference>
<dbReference type="PANTHER" id="PTHR45749">
    <property type="match status" value="1"/>
</dbReference>
<dbReference type="Pfam" id="PF05699">
    <property type="entry name" value="Dimer_Tnp_hAT"/>
    <property type="match status" value="1"/>
</dbReference>
<reference evidence="2 3" key="1">
    <citation type="submission" date="2024-01" db="EMBL/GenBank/DDBJ databases">
        <authorList>
            <person name="Alioto T."/>
            <person name="Alioto T."/>
            <person name="Gomez Garrido J."/>
        </authorList>
    </citation>
    <scope>NUCLEOTIDE SEQUENCE [LARGE SCALE GENOMIC DNA]</scope>
</reference>
<proteinExistence type="predicted"/>